<organism evidence="1 2">
    <name type="scientific">Bacillus thuringiensis</name>
    <dbReference type="NCBI Taxonomy" id="1428"/>
    <lineage>
        <taxon>Bacteria</taxon>
        <taxon>Bacillati</taxon>
        <taxon>Bacillota</taxon>
        <taxon>Bacilli</taxon>
        <taxon>Bacillales</taxon>
        <taxon>Bacillaceae</taxon>
        <taxon>Bacillus</taxon>
        <taxon>Bacillus cereus group</taxon>
    </lineage>
</organism>
<evidence type="ECO:0000313" key="1">
    <source>
        <dbReference type="EMBL" id="PER55856.1"/>
    </source>
</evidence>
<proteinExistence type="predicted"/>
<protein>
    <submittedName>
        <fullName evidence="1">Uncharacterized protein</fullName>
    </submittedName>
</protein>
<dbReference type="Proteomes" id="UP000219897">
    <property type="component" value="Unassembled WGS sequence"/>
</dbReference>
<sequence>MDKKVRKTFTKIRNWAKKHGYTVEDVKRHCKMPCMKVFVTVGTKVLEFEAELRESTIYYSIHGRRGKPKGLYITAKWRGRSKGVHYSSQVDAVHAMEKMIREEKQVSRLGA</sequence>
<gene>
    <name evidence="1" type="ORF">CN495_08885</name>
</gene>
<dbReference type="AlphaFoldDB" id="A0ABD6S7S3"/>
<reference evidence="1 2" key="1">
    <citation type="submission" date="2017-09" db="EMBL/GenBank/DDBJ databases">
        <title>Large-scale bioinformatics analysis of Bacillus genomes uncovers conserved roles of natural products in bacterial physiology.</title>
        <authorList>
            <consortium name="Agbiome Team Llc"/>
            <person name="Bleich R.M."/>
            <person name="Kirk G.J."/>
            <person name="Santa Maria K.C."/>
            <person name="Allen S.E."/>
            <person name="Farag S."/>
            <person name="Shank E.A."/>
            <person name="Bowers A."/>
        </authorList>
    </citation>
    <scope>NUCLEOTIDE SEQUENCE [LARGE SCALE GENOMIC DNA]</scope>
    <source>
        <strain evidence="1 2">AFS005140</strain>
    </source>
</reference>
<comment type="caution">
    <text evidence="1">The sequence shown here is derived from an EMBL/GenBank/DDBJ whole genome shotgun (WGS) entry which is preliminary data.</text>
</comment>
<evidence type="ECO:0000313" key="2">
    <source>
        <dbReference type="Proteomes" id="UP000219897"/>
    </source>
</evidence>
<name>A0ABD6S7S3_BACTU</name>
<accession>A0ABD6S7S3</accession>
<dbReference type="EMBL" id="NTYF01000023">
    <property type="protein sequence ID" value="PER55856.1"/>
    <property type="molecule type" value="Genomic_DNA"/>
</dbReference>
<dbReference type="RefSeq" id="WP_098317188.1">
    <property type="nucleotide sequence ID" value="NZ_NTYF01000023.1"/>
</dbReference>